<proteinExistence type="predicted"/>
<dbReference type="AlphaFoldDB" id="A0AAV7S3J5"/>
<evidence type="ECO:0008006" key="4">
    <source>
        <dbReference type="Google" id="ProtNLM"/>
    </source>
</evidence>
<keyword evidence="3" id="KW-1185">Reference proteome</keyword>
<dbReference type="InterPro" id="IPR010998">
    <property type="entry name" value="Integrase_recombinase_N"/>
</dbReference>
<evidence type="ECO:0000256" key="1">
    <source>
        <dbReference type="ARBA" id="ARBA00023125"/>
    </source>
</evidence>
<evidence type="ECO:0000313" key="3">
    <source>
        <dbReference type="Proteomes" id="UP001066276"/>
    </source>
</evidence>
<comment type="caution">
    <text evidence="2">The sequence shown here is derived from an EMBL/GenBank/DDBJ whole genome shotgun (WGS) entry which is preliminary data.</text>
</comment>
<keyword evidence="1" id="KW-0238">DNA-binding</keyword>
<feature type="non-terminal residue" evidence="2">
    <location>
        <position position="1"/>
    </location>
</feature>
<accession>A0AAV7S3J5</accession>
<sequence length="179" mass="19877">SSSPCHQQYSSALGMEGIGTSRPSVPISNEAADLINKAWAPGTRKAYSSAWSLWSCWFVGRDLDPVSADINYVINFLAAQAGLGKSYRTINLYRSAISMHHTQINGKPVGEHPLLCRLLKGVKFSFPPLPKYSKLWDVNVVLNLFLSWQDNHELSLKSLSAKLTMLLCLVSIKRLSDVR</sequence>
<organism evidence="2 3">
    <name type="scientific">Pleurodeles waltl</name>
    <name type="common">Iberian ribbed newt</name>
    <dbReference type="NCBI Taxonomy" id="8319"/>
    <lineage>
        <taxon>Eukaryota</taxon>
        <taxon>Metazoa</taxon>
        <taxon>Chordata</taxon>
        <taxon>Craniata</taxon>
        <taxon>Vertebrata</taxon>
        <taxon>Euteleostomi</taxon>
        <taxon>Amphibia</taxon>
        <taxon>Batrachia</taxon>
        <taxon>Caudata</taxon>
        <taxon>Salamandroidea</taxon>
        <taxon>Salamandridae</taxon>
        <taxon>Pleurodelinae</taxon>
        <taxon>Pleurodeles</taxon>
    </lineage>
</organism>
<protein>
    <recommendedName>
        <fullName evidence="4">Core-binding (CB) domain-containing protein</fullName>
    </recommendedName>
</protein>
<evidence type="ECO:0000313" key="2">
    <source>
        <dbReference type="EMBL" id="KAJ1157828.1"/>
    </source>
</evidence>
<feature type="non-terminal residue" evidence="2">
    <location>
        <position position="179"/>
    </location>
</feature>
<dbReference type="SUPFAM" id="SSF47823">
    <property type="entry name" value="lambda integrase-like, N-terminal domain"/>
    <property type="match status" value="1"/>
</dbReference>
<dbReference type="PANTHER" id="PTHR35617">
    <property type="entry name" value="PHAGE_INTEGRASE DOMAIN-CONTAINING PROTEIN"/>
    <property type="match status" value="1"/>
</dbReference>
<name>A0AAV7S3J5_PLEWA</name>
<reference evidence="2" key="1">
    <citation type="journal article" date="2022" name="bioRxiv">
        <title>Sequencing and chromosome-scale assembly of the giantPleurodeles waltlgenome.</title>
        <authorList>
            <person name="Brown T."/>
            <person name="Elewa A."/>
            <person name="Iarovenko S."/>
            <person name="Subramanian E."/>
            <person name="Araus A.J."/>
            <person name="Petzold A."/>
            <person name="Susuki M."/>
            <person name="Suzuki K.-i.T."/>
            <person name="Hayashi T."/>
            <person name="Toyoda A."/>
            <person name="Oliveira C."/>
            <person name="Osipova E."/>
            <person name="Leigh N.D."/>
            <person name="Simon A."/>
            <person name="Yun M.H."/>
        </authorList>
    </citation>
    <scope>NUCLEOTIDE SEQUENCE</scope>
    <source>
        <strain evidence="2">20211129_DDA</strain>
        <tissue evidence="2">Liver</tissue>
    </source>
</reference>
<gene>
    <name evidence="2" type="ORF">NDU88_010525</name>
</gene>
<dbReference type="PANTHER" id="PTHR35617:SF3">
    <property type="entry name" value="CORE-BINDING (CB) DOMAIN-CONTAINING PROTEIN"/>
    <property type="match status" value="1"/>
</dbReference>
<dbReference type="Gene3D" id="1.10.150.130">
    <property type="match status" value="1"/>
</dbReference>
<dbReference type="GO" id="GO:0003677">
    <property type="term" value="F:DNA binding"/>
    <property type="evidence" value="ECO:0007669"/>
    <property type="project" value="UniProtKB-KW"/>
</dbReference>
<dbReference type="Proteomes" id="UP001066276">
    <property type="component" value="Chromosome 5"/>
</dbReference>
<dbReference type="EMBL" id="JANPWB010000009">
    <property type="protein sequence ID" value="KAJ1157828.1"/>
    <property type="molecule type" value="Genomic_DNA"/>
</dbReference>